<gene>
    <name evidence="2" type="ORF">GCM10009668_11610</name>
</gene>
<evidence type="ECO:0000256" key="1">
    <source>
        <dbReference type="SAM" id="SignalP"/>
    </source>
</evidence>
<keyword evidence="1" id="KW-0732">Signal</keyword>
<dbReference type="Proteomes" id="UP001501581">
    <property type="component" value="Unassembled WGS sequence"/>
</dbReference>
<protein>
    <recommendedName>
        <fullName evidence="4">Lipoprotein</fullName>
    </recommendedName>
</protein>
<organism evidence="2 3">
    <name type="scientific">Nocardioides dubius</name>
    <dbReference type="NCBI Taxonomy" id="317019"/>
    <lineage>
        <taxon>Bacteria</taxon>
        <taxon>Bacillati</taxon>
        <taxon>Actinomycetota</taxon>
        <taxon>Actinomycetes</taxon>
        <taxon>Propionibacteriales</taxon>
        <taxon>Nocardioidaceae</taxon>
        <taxon>Nocardioides</taxon>
    </lineage>
</organism>
<dbReference type="EMBL" id="BAAALG010000003">
    <property type="protein sequence ID" value="GAA1096587.1"/>
    <property type="molecule type" value="Genomic_DNA"/>
</dbReference>
<keyword evidence="3" id="KW-1185">Reference proteome</keyword>
<accession>A0ABN1TPC3</accession>
<comment type="caution">
    <text evidence="2">The sequence shown here is derived from an EMBL/GenBank/DDBJ whole genome shotgun (WGS) entry which is preliminary data.</text>
</comment>
<evidence type="ECO:0008006" key="4">
    <source>
        <dbReference type="Google" id="ProtNLM"/>
    </source>
</evidence>
<sequence>MNDQRRAWRAATALVSIAGLALVACGAATDDPVSDRLEHFHRAVASGDGEGACGDLAAEARRSLESEEGKPCSEAILELGLPEPPGPGEVHRYGSMAQVRHEDDTAFLSRFDSGWRVVAVGCARQPDDKPYDCDIEVG</sequence>
<evidence type="ECO:0000313" key="3">
    <source>
        <dbReference type="Proteomes" id="UP001501581"/>
    </source>
</evidence>
<dbReference type="PROSITE" id="PS51257">
    <property type="entry name" value="PROKAR_LIPOPROTEIN"/>
    <property type="match status" value="1"/>
</dbReference>
<feature type="signal peptide" evidence="1">
    <location>
        <begin position="1"/>
        <end position="26"/>
    </location>
</feature>
<feature type="chain" id="PRO_5047518839" description="Lipoprotein" evidence="1">
    <location>
        <begin position="27"/>
        <end position="138"/>
    </location>
</feature>
<reference evidence="2 3" key="1">
    <citation type="journal article" date="2019" name="Int. J. Syst. Evol. Microbiol.">
        <title>The Global Catalogue of Microorganisms (GCM) 10K type strain sequencing project: providing services to taxonomists for standard genome sequencing and annotation.</title>
        <authorList>
            <consortium name="The Broad Institute Genomics Platform"/>
            <consortium name="The Broad Institute Genome Sequencing Center for Infectious Disease"/>
            <person name="Wu L."/>
            <person name="Ma J."/>
        </authorList>
    </citation>
    <scope>NUCLEOTIDE SEQUENCE [LARGE SCALE GENOMIC DNA]</scope>
    <source>
        <strain evidence="2 3">JCM 13008</strain>
    </source>
</reference>
<evidence type="ECO:0000313" key="2">
    <source>
        <dbReference type="EMBL" id="GAA1096587.1"/>
    </source>
</evidence>
<proteinExistence type="predicted"/>
<name>A0ABN1TPC3_9ACTN</name>
<dbReference type="RefSeq" id="WP_343992273.1">
    <property type="nucleotide sequence ID" value="NZ_BAAALG010000003.1"/>
</dbReference>